<gene>
    <name evidence="2" type="ORF">B0I35DRAFT_226109</name>
</gene>
<feature type="transmembrane region" description="Helical" evidence="1">
    <location>
        <begin position="86"/>
        <end position="107"/>
    </location>
</feature>
<protein>
    <submittedName>
        <fullName evidence="2">Uncharacterized protein</fullName>
    </submittedName>
</protein>
<keyword evidence="3" id="KW-1185">Reference proteome</keyword>
<reference evidence="2" key="1">
    <citation type="journal article" date="2021" name="Nat. Commun.">
        <title>Genetic determinants of endophytism in the Arabidopsis root mycobiome.</title>
        <authorList>
            <person name="Mesny F."/>
            <person name="Miyauchi S."/>
            <person name="Thiergart T."/>
            <person name="Pickel B."/>
            <person name="Atanasova L."/>
            <person name="Karlsson M."/>
            <person name="Huettel B."/>
            <person name="Barry K.W."/>
            <person name="Haridas S."/>
            <person name="Chen C."/>
            <person name="Bauer D."/>
            <person name="Andreopoulos W."/>
            <person name="Pangilinan J."/>
            <person name="LaButti K."/>
            <person name="Riley R."/>
            <person name="Lipzen A."/>
            <person name="Clum A."/>
            <person name="Drula E."/>
            <person name="Henrissat B."/>
            <person name="Kohler A."/>
            <person name="Grigoriev I.V."/>
            <person name="Martin F.M."/>
            <person name="Hacquard S."/>
        </authorList>
    </citation>
    <scope>NUCLEOTIDE SEQUENCE</scope>
    <source>
        <strain evidence="2">MPI-CAGE-CH-0235</strain>
    </source>
</reference>
<dbReference type="Proteomes" id="UP000813444">
    <property type="component" value="Unassembled WGS sequence"/>
</dbReference>
<proteinExistence type="predicted"/>
<comment type="caution">
    <text evidence="2">The sequence shown here is derived from an EMBL/GenBank/DDBJ whole genome shotgun (WGS) entry which is preliminary data.</text>
</comment>
<dbReference type="AlphaFoldDB" id="A0A8K0SY02"/>
<keyword evidence="1" id="KW-0812">Transmembrane</keyword>
<dbReference type="EMBL" id="JAGPNK010000006">
    <property type="protein sequence ID" value="KAH7320010.1"/>
    <property type="molecule type" value="Genomic_DNA"/>
</dbReference>
<organism evidence="2 3">
    <name type="scientific">Stachybotrys elegans</name>
    <dbReference type="NCBI Taxonomy" id="80388"/>
    <lineage>
        <taxon>Eukaryota</taxon>
        <taxon>Fungi</taxon>
        <taxon>Dikarya</taxon>
        <taxon>Ascomycota</taxon>
        <taxon>Pezizomycotina</taxon>
        <taxon>Sordariomycetes</taxon>
        <taxon>Hypocreomycetidae</taxon>
        <taxon>Hypocreales</taxon>
        <taxon>Stachybotryaceae</taxon>
        <taxon>Stachybotrys</taxon>
    </lineage>
</organism>
<evidence type="ECO:0000313" key="2">
    <source>
        <dbReference type="EMBL" id="KAH7320010.1"/>
    </source>
</evidence>
<keyword evidence="1" id="KW-0472">Membrane</keyword>
<keyword evidence="1" id="KW-1133">Transmembrane helix</keyword>
<evidence type="ECO:0000313" key="3">
    <source>
        <dbReference type="Proteomes" id="UP000813444"/>
    </source>
</evidence>
<sequence>MMVAPAKPKPPCASAFSQLNLRTSSSPFSPSTSPAGAKVRVRVGCHPWLEPHDCRHDQTRRSACDEHTLALQTLCSIAGQKRLQSCVAFMWCIYMTKLGAVLLAIAAPHTSSHHHGLGQRS</sequence>
<name>A0A8K0SY02_9HYPO</name>
<accession>A0A8K0SY02</accession>
<evidence type="ECO:0000256" key="1">
    <source>
        <dbReference type="SAM" id="Phobius"/>
    </source>
</evidence>